<dbReference type="RefSeq" id="WP_257767302.1">
    <property type="nucleotide sequence ID" value="NZ_CP102480.1"/>
</dbReference>
<dbReference type="SMART" id="SM00833">
    <property type="entry name" value="CobW_C"/>
    <property type="match status" value="1"/>
</dbReference>
<dbReference type="AlphaFoldDB" id="A0A9J7AMX2"/>
<name>A0A9J7AMX2_9PROT</name>
<evidence type="ECO:0000256" key="4">
    <source>
        <dbReference type="ARBA" id="ARBA00034320"/>
    </source>
</evidence>
<dbReference type="InterPro" id="IPR003495">
    <property type="entry name" value="CobW/HypB/UreG_nucleotide-bd"/>
</dbReference>
<proteinExistence type="inferred from homology"/>
<dbReference type="GO" id="GO:0005737">
    <property type="term" value="C:cytoplasm"/>
    <property type="evidence" value="ECO:0007669"/>
    <property type="project" value="TreeGrafter"/>
</dbReference>
<keyword evidence="1" id="KW-0547">Nucleotide-binding</keyword>
<evidence type="ECO:0000259" key="8">
    <source>
        <dbReference type="SMART" id="SM00833"/>
    </source>
</evidence>
<feature type="region of interest" description="Disordered" evidence="7">
    <location>
        <begin position="388"/>
        <end position="409"/>
    </location>
</feature>
<evidence type="ECO:0000256" key="7">
    <source>
        <dbReference type="SAM" id="MobiDB-lite"/>
    </source>
</evidence>
<evidence type="ECO:0000256" key="2">
    <source>
        <dbReference type="ARBA" id="ARBA00022801"/>
    </source>
</evidence>
<keyword evidence="3" id="KW-0143">Chaperone</keyword>
<comment type="similarity">
    <text evidence="4">Belongs to the SIMIBI class G3E GTPase family. ZNG1 subfamily.</text>
</comment>
<dbReference type="PANTHER" id="PTHR13748">
    <property type="entry name" value="COBW-RELATED"/>
    <property type="match status" value="1"/>
</dbReference>
<evidence type="ECO:0000256" key="3">
    <source>
        <dbReference type="ARBA" id="ARBA00023186"/>
    </source>
</evidence>
<evidence type="ECO:0000256" key="1">
    <source>
        <dbReference type="ARBA" id="ARBA00022741"/>
    </source>
</evidence>
<comment type="function">
    <text evidence="5">Zinc chaperone that directly transfers zinc cofactor to target proteins, thereby activating them. Zinc is transferred from the CXCC motif in the GTPase domain to the zinc binding site in target proteins in a process requiring GTP hydrolysis.</text>
</comment>
<dbReference type="InterPro" id="IPR027417">
    <property type="entry name" value="P-loop_NTPase"/>
</dbReference>
<feature type="compositionally biased region" description="Basic and acidic residues" evidence="7">
    <location>
        <begin position="270"/>
        <end position="279"/>
    </location>
</feature>
<dbReference type="InterPro" id="IPR036627">
    <property type="entry name" value="CobW-likC_sf"/>
</dbReference>
<dbReference type="SUPFAM" id="SSF52540">
    <property type="entry name" value="P-loop containing nucleoside triphosphate hydrolases"/>
    <property type="match status" value="1"/>
</dbReference>
<reference evidence="9" key="1">
    <citation type="submission" date="2022-08" db="EMBL/GenBank/DDBJ databases">
        <title>Nisaea acidiphila sp. nov., isolated from a marine algal debris and emended description of the genus Nisaea Urios et al. 2008.</title>
        <authorList>
            <person name="Kwon K."/>
        </authorList>
    </citation>
    <scope>NUCLEOTIDE SEQUENCE</scope>
    <source>
        <strain evidence="9">MEBiC11861</strain>
    </source>
</reference>
<dbReference type="GO" id="GO:0016787">
    <property type="term" value="F:hydrolase activity"/>
    <property type="evidence" value="ECO:0007669"/>
    <property type="project" value="UniProtKB-KW"/>
</dbReference>
<keyword evidence="2" id="KW-0378">Hydrolase</keyword>
<dbReference type="GO" id="GO:0000166">
    <property type="term" value="F:nucleotide binding"/>
    <property type="evidence" value="ECO:0007669"/>
    <property type="project" value="UniProtKB-KW"/>
</dbReference>
<dbReference type="EMBL" id="CP102480">
    <property type="protein sequence ID" value="UUX48800.1"/>
    <property type="molecule type" value="Genomic_DNA"/>
</dbReference>
<gene>
    <name evidence="9" type="ORF">NUH88_15475</name>
</gene>
<feature type="compositionally biased region" description="Basic residues" evidence="7">
    <location>
        <begin position="242"/>
        <end position="269"/>
    </location>
</feature>
<evidence type="ECO:0000313" key="9">
    <source>
        <dbReference type="EMBL" id="UUX48800.1"/>
    </source>
</evidence>
<dbReference type="Gene3D" id="3.40.50.300">
    <property type="entry name" value="P-loop containing nucleotide triphosphate hydrolases"/>
    <property type="match status" value="1"/>
</dbReference>
<evidence type="ECO:0000256" key="6">
    <source>
        <dbReference type="ARBA" id="ARBA00049117"/>
    </source>
</evidence>
<dbReference type="Pfam" id="PF07683">
    <property type="entry name" value="CobW_C"/>
    <property type="match status" value="1"/>
</dbReference>
<dbReference type="Proteomes" id="UP001060336">
    <property type="component" value="Chromosome"/>
</dbReference>
<dbReference type="PANTHER" id="PTHR13748:SF62">
    <property type="entry name" value="COBW DOMAIN-CONTAINING PROTEIN"/>
    <property type="match status" value="1"/>
</dbReference>
<dbReference type="SUPFAM" id="SSF90002">
    <property type="entry name" value="Hypothetical protein YjiA, C-terminal domain"/>
    <property type="match status" value="1"/>
</dbReference>
<sequence length="409" mass="45228">MTETPIPVTLLTGFLGSGKSTLLTRILRDPRFSDTAVVVNEFGEVGLDGFLVEHSVEQTVEMTSGCLCCTIRGDVRETLMSLHRRRQEGRIPAFERLIIETTGLADPAPVIHTLISEPRLARRYMLGGIVTTVDITTAEMTLENFEEGVKQIAVADRIVLTKTDMAKDPASRSDLAALQDWIARLNPGAPVLDRHAPGFDLRRLFDTSLYDPRTKSMDVQKWLNEEAYAAGEGAPGAAHDHEHHHHDHGHHHHGHDHHHDHGHHHHGHDHHHDHDHQHDINRHGADIEAFSLVLDEPISSAAFTLGLDLLLSRKGADILRVKGILNIRERPGTPVVIHGVQHIFHDAVQLDAWPGDDRRSRIVFITRGLSRDTVATFFDALQSLTPGTDRAEAGQAEAGQAEAGRAGTE</sequence>
<comment type="catalytic activity">
    <reaction evidence="6">
        <text>GTP + H2O = GDP + phosphate + H(+)</text>
        <dbReference type="Rhea" id="RHEA:19669"/>
        <dbReference type="ChEBI" id="CHEBI:15377"/>
        <dbReference type="ChEBI" id="CHEBI:15378"/>
        <dbReference type="ChEBI" id="CHEBI:37565"/>
        <dbReference type="ChEBI" id="CHEBI:43474"/>
        <dbReference type="ChEBI" id="CHEBI:58189"/>
    </reaction>
    <physiologicalReaction direction="left-to-right" evidence="6">
        <dbReference type="Rhea" id="RHEA:19670"/>
    </physiologicalReaction>
</comment>
<dbReference type="CDD" id="cd03112">
    <property type="entry name" value="CobW-like"/>
    <property type="match status" value="1"/>
</dbReference>
<feature type="compositionally biased region" description="Low complexity" evidence="7">
    <location>
        <begin position="393"/>
        <end position="409"/>
    </location>
</feature>
<feature type="domain" description="CobW C-terminal" evidence="8">
    <location>
        <begin position="287"/>
        <end position="382"/>
    </location>
</feature>
<evidence type="ECO:0000256" key="5">
    <source>
        <dbReference type="ARBA" id="ARBA00045658"/>
    </source>
</evidence>
<dbReference type="InterPro" id="IPR051316">
    <property type="entry name" value="Zinc-reg_GTPase_activator"/>
</dbReference>
<keyword evidence="10" id="KW-1185">Reference proteome</keyword>
<dbReference type="Pfam" id="PF02492">
    <property type="entry name" value="cobW"/>
    <property type="match status" value="1"/>
</dbReference>
<evidence type="ECO:0000313" key="10">
    <source>
        <dbReference type="Proteomes" id="UP001060336"/>
    </source>
</evidence>
<feature type="region of interest" description="Disordered" evidence="7">
    <location>
        <begin position="232"/>
        <end position="279"/>
    </location>
</feature>
<organism evidence="9 10">
    <name type="scientific">Nisaea acidiphila</name>
    <dbReference type="NCBI Taxonomy" id="1862145"/>
    <lineage>
        <taxon>Bacteria</taxon>
        <taxon>Pseudomonadati</taxon>
        <taxon>Pseudomonadota</taxon>
        <taxon>Alphaproteobacteria</taxon>
        <taxon>Rhodospirillales</taxon>
        <taxon>Thalassobaculaceae</taxon>
        <taxon>Nisaea</taxon>
    </lineage>
</organism>
<dbReference type="KEGG" id="naci:NUH88_15475"/>
<accession>A0A9J7AMX2</accession>
<dbReference type="Gene3D" id="3.30.1220.10">
    <property type="entry name" value="CobW-like, C-terminal domain"/>
    <property type="match status" value="1"/>
</dbReference>
<dbReference type="InterPro" id="IPR011629">
    <property type="entry name" value="CobW-like_C"/>
</dbReference>
<protein>
    <submittedName>
        <fullName evidence="9">GTP-binding protein</fullName>
    </submittedName>
</protein>